<keyword evidence="3" id="KW-0804">Transcription</keyword>
<proteinExistence type="predicted"/>
<evidence type="ECO:0000313" key="7">
    <source>
        <dbReference type="Proteomes" id="UP001597018"/>
    </source>
</evidence>
<dbReference type="Gene3D" id="1.10.10.10">
    <property type="entry name" value="Winged helix-like DNA-binding domain superfamily/Winged helix DNA-binding domain"/>
    <property type="match status" value="2"/>
</dbReference>
<feature type="domain" description="HTH asnC-type" evidence="5">
    <location>
        <begin position="11"/>
        <end position="52"/>
    </location>
</feature>
<dbReference type="SUPFAM" id="SSF54909">
    <property type="entry name" value="Dimeric alpha+beta barrel"/>
    <property type="match status" value="2"/>
</dbReference>
<dbReference type="PRINTS" id="PR00033">
    <property type="entry name" value="HTHASNC"/>
</dbReference>
<dbReference type="Gene3D" id="3.30.70.920">
    <property type="match status" value="2"/>
</dbReference>
<name>A0ABW3G311_9PSEU</name>
<evidence type="ECO:0000256" key="1">
    <source>
        <dbReference type="ARBA" id="ARBA00023015"/>
    </source>
</evidence>
<evidence type="ECO:0000313" key="6">
    <source>
        <dbReference type="EMBL" id="MFD0923435.1"/>
    </source>
</evidence>
<dbReference type="InterPro" id="IPR000485">
    <property type="entry name" value="AsnC-type_HTH_dom"/>
</dbReference>
<evidence type="ECO:0000256" key="3">
    <source>
        <dbReference type="ARBA" id="ARBA00023163"/>
    </source>
</evidence>
<dbReference type="Pfam" id="PF13404">
    <property type="entry name" value="HTH_AsnC-type"/>
    <property type="match status" value="2"/>
</dbReference>
<dbReference type="InterPro" id="IPR019885">
    <property type="entry name" value="Tscrpt_reg_HTH_AsnC-type_CS"/>
</dbReference>
<dbReference type="InterPro" id="IPR036388">
    <property type="entry name" value="WH-like_DNA-bd_sf"/>
</dbReference>
<protein>
    <submittedName>
        <fullName evidence="6">Lrp/AsnC family transcriptional regulator</fullName>
    </submittedName>
</protein>
<dbReference type="SMART" id="SM00344">
    <property type="entry name" value="HTH_ASNC"/>
    <property type="match status" value="2"/>
</dbReference>
<accession>A0ABW3G311</accession>
<keyword evidence="1" id="KW-0805">Transcription regulation</keyword>
<evidence type="ECO:0000256" key="2">
    <source>
        <dbReference type="ARBA" id="ARBA00023125"/>
    </source>
</evidence>
<dbReference type="InterPro" id="IPR011008">
    <property type="entry name" value="Dimeric_a/b-barrel"/>
</dbReference>
<feature type="domain" description="HTH asnC-type" evidence="5">
    <location>
        <begin position="179"/>
        <end position="219"/>
    </location>
</feature>
<keyword evidence="2" id="KW-0238">DNA-binding</keyword>
<dbReference type="InterPro" id="IPR019888">
    <property type="entry name" value="Tscrpt_reg_AsnC-like"/>
</dbReference>
<dbReference type="Pfam" id="PF01037">
    <property type="entry name" value="AsnC_trans_reg"/>
    <property type="match status" value="1"/>
</dbReference>
<dbReference type="RefSeq" id="WP_263248750.1">
    <property type="nucleotide sequence ID" value="NZ_BAABLT010000013.1"/>
</dbReference>
<gene>
    <name evidence="6" type="ORF">ACFQ16_27135</name>
</gene>
<dbReference type="InterPro" id="IPR019887">
    <property type="entry name" value="Tscrpt_reg_AsnC/Lrp_C"/>
</dbReference>
<keyword evidence="7" id="KW-1185">Reference proteome</keyword>
<dbReference type="PANTHER" id="PTHR30154:SF34">
    <property type="entry name" value="TRANSCRIPTIONAL REGULATOR AZLB"/>
    <property type="match status" value="1"/>
</dbReference>
<evidence type="ECO:0000259" key="5">
    <source>
        <dbReference type="Pfam" id="PF13404"/>
    </source>
</evidence>
<dbReference type="PROSITE" id="PS00519">
    <property type="entry name" value="HTH_ASNC_1"/>
    <property type="match status" value="1"/>
</dbReference>
<dbReference type="Proteomes" id="UP001597018">
    <property type="component" value="Unassembled WGS sequence"/>
</dbReference>
<comment type="caution">
    <text evidence="6">The sequence shown here is derived from an EMBL/GenBank/DDBJ whole genome shotgun (WGS) entry which is preliminary data.</text>
</comment>
<evidence type="ECO:0000259" key="4">
    <source>
        <dbReference type="Pfam" id="PF01037"/>
    </source>
</evidence>
<reference evidence="7" key="1">
    <citation type="journal article" date="2019" name="Int. J. Syst. Evol. Microbiol.">
        <title>The Global Catalogue of Microorganisms (GCM) 10K type strain sequencing project: providing services to taxonomists for standard genome sequencing and annotation.</title>
        <authorList>
            <consortium name="The Broad Institute Genomics Platform"/>
            <consortium name="The Broad Institute Genome Sequencing Center for Infectious Disease"/>
            <person name="Wu L."/>
            <person name="Ma J."/>
        </authorList>
    </citation>
    <scope>NUCLEOTIDE SEQUENCE [LARGE SCALE GENOMIC DNA]</scope>
    <source>
        <strain evidence="7">CCUG 56401</strain>
    </source>
</reference>
<sequence>MKRLLMQENALDGLDRAVLHALQIRPRASWTELGRVLDVDPATVGRRWVRLHRTGSAWTTCYPGGRLMGSVCLAFVEIDVHAGRAVEVGRTLATYPQVVTVEQMAGGRDLFTTVMIRDLGALSELVTEHIAALPGVLRTRAQLSTRVFTEGSRWRLRALTPAQRSRLAPPAADRASGALDDHDLRLVTALSADCRRAAVDLADEVGLSPPNVRRRVAALAHAGDAAMRCEIARDLTGWPISASLWASVPPGQLDKVVAGLGALPELRMCSTVTGPHNLLFTVWLKSVADVGRLEALLGERLPQLRLVDRAVALRQIKLMGRMLDEHGRAGEAVPIDPWTGPPR</sequence>
<feature type="domain" description="Transcription regulator AsnC/Lrp ligand binding" evidence="4">
    <location>
        <begin position="76"/>
        <end position="144"/>
    </location>
</feature>
<dbReference type="PANTHER" id="PTHR30154">
    <property type="entry name" value="LEUCINE-RESPONSIVE REGULATORY PROTEIN"/>
    <property type="match status" value="1"/>
</dbReference>
<dbReference type="SUPFAM" id="SSF46785">
    <property type="entry name" value="Winged helix' DNA-binding domain"/>
    <property type="match status" value="2"/>
</dbReference>
<dbReference type="InterPro" id="IPR036390">
    <property type="entry name" value="WH_DNA-bd_sf"/>
</dbReference>
<organism evidence="6 7">
    <name type="scientific">Saccharopolyspora rosea</name>
    <dbReference type="NCBI Taxonomy" id="524884"/>
    <lineage>
        <taxon>Bacteria</taxon>
        <taxon>Bacillati</taxon>
        <taxon>Actinomycetota</taxon>
        <taxon>Actinomycetes</taxon>
        <taxon>Pseudonocardiales</taxon>
        <taxon>Pseudonocardiaceae</taxon>
        <taxon>Saccharopolyspora</taxon>
    </lineage>
</organism>
<dbReference type="EMBL" id="JBHTIW010000034">
    <property type="protein sequence ID" value="MFD0923435.1"/>
    <property type="molecule type" value="Genomic_DNA"/>
</dbReference>